<dbReference type="GO" id="GO:0006571">
    <property type="term" value="P:tyrosine biosynthetic process"/>
    <property type="evidence" value="ECO:0007669"/>
    <property type="project" value="InterPro"/>
</dbReference>
<dbReference type="InterPro" id="IPR045011">
    <property type="entry name" value="TYRAAT1/2"/>
</dbReference>
<gene>
    <name evidence="3" type="ORF">QBZ16_002664</name>
</gene>
<dbReference type="InterPro" id="IPR003099">
    <property type="entry name" value="Prephen_DH"/>
</dbReference>
<comment type="caution">
    <text evidence="3">The sequence shown here is derived from an EMBL/GenBank/DDBJ whole genome shotgun (WGS) entry which is preliminary data.</text>
</comment>
<protein>
    <recommendedName>
        <fullName evidence="2">Prephenate/arogenate dehydrogenase domain-containing protein</fullName>
    </recommendedName>
</protein>
<evidence type="ECO:0000259" key="2">
    <source>
        <dbReference type="PROSITE" id="PS51176"/>
    </source>
</evidence>
<feature type="domain" description="Prephenate/arogenate dehydrogenase" evidence="2">
    <location>
        <begin position="51"/>
        <end position="322"/>
    </location>
</feature>
<organism evidence="3 4">
    <name type="scientific">Prototheca wickerhamii</name>
    <dbReference type="NCBI Taxonomy" id="3111"/>
    <lineage>
        <taxon>Eukaryota</taxon>
        <taxon>Viridiplantae</taxon>
        <taxon>Chlorophyta</taxon>
        <taxon>core chlorophytes</taxon>
        <taxon>Trebouxiophyceae</taxon>
        <taxon>Chlorellales</taxon>
        <taxon>Chlorellaceae</taxon>
        <taxon>Prototheca</taxon>
    </lineage>
</organism>
<dbReference type="InterPro" id="IPR059064">
    <property type="entry name" value="TYRAAT2_C"/>
</dbReference>
<dbReference type="PANTHER" id="PTHR43207">
    <property type="entry name" value="AROGENATE DEHYDROGENASE-RELATED"/>
    <property type="match status" value="1"/>
</dbReference>
<dbReference type="GO" id="GO:0070403">
    <property type="term" value="F:NAD+ binding"/>
    <property type="evidence" value="ECO:0007669"/>
    <property type="project" value="InterPro"/>
</dbReference>
<dbReference type="Proteomes" id="UP001255856">
    <property type="component" value="Unassembled WGS sequence"/>
</dbReference>
<dbReference type="SUPFAM" id="SSF51735">
    <property type="entry name" value="NAD(P)-binding Rossmann-fold domains"/>
    <property type="match status" value="1"/>
</dbReference>
<keyword evidence="1" id="KW-0560">Oxidoreductase</keyword>
<dbReference type="GO" id="GO:0004665">
    <property type="term" value="F:prephenate dehydrogenase (NADP+) activity"/>
    <property type="evidence" value="ECO:0007669"/>
    <property type="project" value="InterPro"/>
</dbReference>
<dbReference type="GO" id="GO:0033730">
    <property type="term" value="F:arogenate dehydrogenase (NADP+) activity"/>
    <property type="evidence" value="ECO:0007669"/>
    <property type="project" value="InterPro"/>
</dbReference>
<dbReference type="PANTHER" id="PTHR43207:SF4">
    <property type="entry name" value="AROGENATE DEHYDROGENASE 2, CHLOROPLASTIC"/>
    <property type="match status" value="1"/>
</dbReference>
<sequence>MSSLRVCTPDVHLSWSPFTHRPLRPACQATQTSVRVWNAEDEAPCSDYGPMHIGILGFGTFGRFLAERLVKAGHHVTATSRTDYAAQAQELGVTFFNDVNDFCEDHPEIVILATSILSFESVLEALPVQRLKRSTLFVDVLSVKEFPRQVMRRMLPAEVDILCTHPMFGPDSGKGSWAGLNFMYEIVRVGDDDPRRKQRIDNFIRFFAHEGCSMVEMSCREHDTQAASTQFLTHTIEQTPIDTRGFQALVNLMHNTTNDSFDLYYGLFLYNPNAIQELERLEHAFDSVKRALFKRLHDRLRQELFYSSSSEDEDATLSSDLAARVTQAVELVRGAATSTKPL</sequence>
<evidence type="ECO:0000256" key="1">
    <source>
        <dbReference type="ARBA" id="ARBA00023002"/>
    </source>
</evidence>
<dbReference type="Gene3D" id="3.40.50.720">
    <property type="entry name" value="NAD(P)-binding Rossmann-like Domain"/>
    <property type="match status" value="1"/>
</dbReference>
<proteinExistence type="predicted"/>
<dbReference type="SUPFAM" id="SSF48179">
    <property type="entry name" value="6-phosphogluconate dehydrogenase C-terminal domain-like"/>
    <property type="match status" value="1"/>
</dbReference>
<evidence type="ECO:0000313" key="4">
    <source>
        <dbReference type="Proteomes" id="UP001255856"/>
    </source>
</evidence>
<evidence type="ECO:0000313" key="3">
    <source>
        <dbReference type="EMBL" id="KAK2078974.1"/>
    </source>
</evidence>
<dbReference type="EMBL" id="JASFZW010000003">
    <property type="protein sequence ID" value="KAK2078974.1"/>
    <property type="molecule type" value="Genomic_DNA"/>
</dbReference>
<name>A0AAD9MHR4_PROWI</name>
<dbReference type="Pfam" id="PF26213">
    <property type="entry name" value="TYRAAT1_C"/>
    <property type="match status" value="1"/>
</dbReference>
<dbReference type="InterPro" id="IPR008927">
    <property type="entry name" value="6-PGluconate_DH-like_C_sf"/>
</dbReference>
<dbReference type="InterPro" id="IPR036291">
    <property type="entry name" value="NAD(P)-bd_dom_sf"/>
</dbReference>
<accession>A0AAD9MHR4</accession>
<dbReference type="Pfam" id="PF02153">
    <property type="entry name" value="PDH_N"/>
    <property type="match status" value="1"/>
</dbReference>
<dbReference type="AlphaFoldDB" id="A0AAD9MHR4"/>
<dbReference type="GO" id="GO:0008977">
    <property type="term" value="F:prephenate dehydrogenase (NAD+) activity"/>
    <property type="evidence" value="ECO:0007669"/>
    <property type="project" value="InterPro"/>
</dbReference>
<dbReference type="InterPro" id="IPR046826">
    <property type="entry name" value="PDH_N"/>
</dbReference>
<dbReference type="PROSITE" id="PS51176">
    <property type="entry name" value="PDH_ADH"/>
    <property type="match status" value="1"/>
</dbReference>
<keyword evidence="4" id="KW-1185">Reference proteome</keyword>
<reference evidence="3" key="1">
    <citation type="submission" date="2021-01" db="EMBL/GenBank/DDBJ databases">
        <authorList>
            <person name="Eckstrom K.M.E."/>
        </authorList>
    </citation>
    <scope>NUCLEOTIDE SEQUENCE</scope>
    <source>
        <strain evidence="3">UVCC 0001</strain>
    </source>
</reference>